<accession>A0A1X1VU95</accession>
<keyword evidence="3" id="KW-1185">Reference proteome</keyword>
<name>A0A1X1VU95_MYCGS</name>
<dbReference type="Proteomes" id="UP000193738">
    <property type="component" value="Unassembled WGS sequence"/>
</dbReference>
<reference evidence="2 3" key="1">
    <citation type="submission" date="2016-01" db="EMBL/GenBank/DDBJ databases">
        <title>The new phylogeny of the genus Mycobacterium.</title>
        <authorList>
            <person name="Tarcisio F."/>
            <person name="Conor M."/>
            <person name="Antonella G."/>
            <person name="Elisabetta G."/>
            <person name="Giulia F.S."/>
            <person name="Sara T."/>
            <person name="Anna F."/>
            <person name="Clotilde B."/>
            <person name="Roberto B."/>
            <person name="Veronica D.S."/>
            <person name="Fabio R."/>
            <person name="Monica P."/>
            <person name="Olivier J."/>
            <person name="Enrico T."/>
            <person name="Nicola S."/>
        </authorList>
    </citation>
    <scope>NUCLEOTIDE SEQUENCE [LARGE SCALE GENOMIC DNA]</scope>
    <source>
        <strain evidence="2 3">DSM 43505</strain>
    </source>
</reference>
<protein>
    <submittedName>
        <fullName evidence="2">Uncharacterized protein</fullName>
    </submittedName>
</protein>
<evidence type="ECO:0000313" key="2">
    <source>
        <dbReference type="EMBL" id="ORV72549.1"/>
    </source>
</evidence>
<evidence type="ECO:0000256" key="1">
    <source>
        <dbReference type="SAM" id="MobiDB-lite"/>
    </source>
</evidence>
<sequence>MGLTCLLQPVFDVMMSSRAATDTVTPDKYPEHHSPRCRHSPSRLRIHPAIPQISKLFSKQLAVL</sequence>
<dbReference type="AlphaFoldDB" id="A0A1X1VU95"/>
<organism evidence="2 3">
    <name type="scientific">Mycobacterium gastri</name>
    <dbReference type="NCBI Taxonomy" id="1777"/>
    <lineage>
        <taxon>Bacteria</taxon>
        <taxon>Bacillati</taxon>
        <taxon>Actinomycetota</taxon>
        <taxon>Actinomycetes</taxon>
        <taxon>Mycobacteriales</taxon>
        <taxon>Mycobacteriaceae</taxon>
        <taxon>Mycobacterium</taxon>
    </lineage>
</organism>
<gene>
    <name evidence="2" type="ORF">AWC07_00190</name>
</gene>
<dbReference type="STRING" id="1777.AWC07_00190"/>
<evidence type="ECO:0000313" key="3">
    <source>
        <dbReference type="Proteomes" id="UP000193738"/>
    </source>
</evidence>
<comment type="caution">
    <text evidence="2">The sequence shown here is derived from an EMBL/GenBank/DDBJ whole genome shotgun (WGS) entry which is preliminary data.</text>
</comment>
<proteinExistence type="predicted"/>
<dbReference type="EMBL" id="LQOX01000078">
    <property type="protein sequence ID" value="ORV72549.1"/>
    <property type="molecule type" value="Genomic_DNA"/>
</dbReference>
<feature type="region of interest" description="Disordered" evidence="1">
    <location>
        <begin position="22"/>
        <end position="42"/>
    </location>
</feature>